<feature type="binding site" evidence="14">
    <location>
        <position position="143"/>
    </location>
    <ligand>
        <name>ATP</name>
        <dbReference type="ChEBI" id="CHEBI:30616"/>
    </ligand>
</feature>
<dbReference type="InterPro" id="IPR017945">
    <property type="entry name" value="DHBP_synth_RibB-like_a/b_dom"/>
</dbReference>
<dbReference type="PIRSF" id="PIRSF004930">
    <property type="entry name" value="Tln_factor_SUA5"/>
    <property type="match status" value="1"/>
</dbReference>
<dbReference type="GO" id="GO:0006450">
    <property type="term" value="P:regulation of translational fidelity"/>
    <property type="evidence" value="ECO:0007669"/>
    <property type="project" value="TreeGrafter"/>
</dbReference>
<accession>A0AAF0CR56</accession>
<evidence type="ECO:0000256" key="9">
    <source>
        <dbReference type="ARBA" id="ARBA00022741"/>
    </source>
</evidence>
<dbReference type="PANTHER" id="PTHR17490">
    <property type="entry name" value="SUA5"/>
    <property type="match status" value="1"/>
</dbReference>
<dbReference type="GO" id="GO:0005737">
    <property type="term" value="C:cytoplasm"/>
    <property type="evidence" value="ECO:0007669"/>
    <property type="project" value="UniProtKB-SubCell"/>
</dbReference>
<dbReference type="GO" id="GO:0005524">
    <property type="term" value="F:ATP binding"/>
    <property type="evidence" value="ECO:0007669"/>
    <property type="project" value="UniProtKB-UniRule"/>
</dbReference>
<keyword evidence="7 13" id="KW-0819">tRNA processing</keyword>
<dbReference type="PROSITE" id="PS51163">
    <property type="entry name" value="YRDC"/>
    <property type="match status" value="1"/>
</dbReference>
<feature type="binding site" evidence="14">
    <location>
        <position position="68"/>
    </location>
    <ligand>
        <name>L-threonine</name>
        <dbReference type="ChEBI" id="CHEBI:57926"/>
    </ligand>
</feature>
<comment type="subcellular location">
    <subcellularLocation>
        <location evidence="1 13">Cytoplasm</location>
    </subcellularLocation>
</comment>
<evidence type="ECO:0000256" key="3">
    <source>
        <dbReference type="ARBA" id="ARBA00012584"/>
    </source>
</evidence>
<keyword evidence="10 13" id="KW-0067">ATP-binding</keyword>
<dbReference type="InterPro" id="IPR050156">
    <property type="entry name" value="TC-AMP_synthase_SUA5"/>
</dbReference>
<dbReference type="Pfam" id="PF01300">
    <property type="entry name" value="Sua5_yciO_yrdC"/>
    <property type="match status" value="1"/>
</dbReference>
<feature type="binding site" evidence="14">
    <location>
        <position position="121"/>
    </location>
    <ligand>
        <name>L-threonine</name>
        <dbReference type="ChEBI" id="CHEBI:57926"/>
    </ligand>
</feature>
<feature type="domain" description="YrdC-like" evidence="15">
    <location>
        <begin position="14"/>
        <end position="200"/>
    </location>
</feature>
<keyword evidence="8 13" id="KW-0548">Nucleotidyltransferase</keyword>
<keyword evidence="6 13" id="KW-0808">Transferase</keyword>
<dbReference type="EC" id="2.7.7.87" evidence="3 13"/>
<comment type="catalytic activity">
    <reaction evidence="12 13">
        <text>L-threonine + hydrogencarbonate + ATP = L-threonylcarbamoyladenylate + diphosphate + H2O</text>
        <dbReference type="Rhea" id="RHEA:36407"/>
        <dbReference type="ChEBI" id="CHEBI:15377"/>
        <dbReference type="ChEBI" id="CHEBI:17544"/>
        <dbReference type="ChEBI" id="CHEBI:30616"/>
        <dbReference type="ChEBI" id="CHEBI:33019"/>
        <dbReference type="ChEBI" id="CHEBI:57926"/>
        <dbReference type="ChEBI" id="CHEBI:73682"/>
        <dbReference type="EC" id="2.7.7.87"/>
    </reaction>
</comment>
<dbReference type="Gene3D" id="3.90.870.10">
    <property type="entry name" value="DHBP synthase"/>
    <property type="match status" value="1"/>
</dbReference>
<dbReference type="GO" id="GO:0008033">
    <property type="term" value="P:tRNA processing"/>
    <property type="evidence" value="ECO:0007669"/>
    <property type="project" value="UniProtKB-KW"/>
</dbReference>
<evidence type="ECO:0000256" key="14">
    <source>
        <dbReference type="PIRSR" id="PIRSR004930-1"/>
    </source>
</evidence>
<dbReference type="NCBIfam" id="TIGR00057">
    <property type="entry name" value="L-threonylcarbamoyladenylate synthase"/>
    <property type="match status" value="1"/>
</dbReference>
<dbReference type="AlphaFoldDB" id="A0AAF0CR56"/>
<dbReference type="Pfam" id="PF03481">
    <property type="entry name" value="Sua5_C"/>
    <property type="match status" value="1"/>
</dbReference>
<protein>
    <recommendedName>
        <fullName evidence="4 13">Threonylcarbamoyl-AMP synthase</fullName>
        <shortName evidence="13">TC-AMP synthase</shortName>
        <ecNumber evidence="3 13">2.7.7.87</ecNumber>
    </recommendedName>
    <alternativeName>
        <fullName evidence="11 13">L-threonylcarbamoyladenylate synthase</fullName>
    </alternativeName>
</protein>
<evidence type="ECO:0000256" key="10">
    <source>
        <dbReference type="ARBA" id="ARBA00022840"/>
    </source>
</evidence>
<sequence length="330" mass="35788">MSPALVTRLYQGTPHNLRMLGARLRRGELVAAPTETVYGLAGDAMNVAACEAIFAAKERPANDPLIVHVRQRAEAKKLTRWNDAAEAVARAFWPGPLTMVLPKREHVPDIVTSGRPSVAIRMPQHPLFRKLLAAADRPLAAPSANPFGYISPTTAQHVKASLGGRIRSILDGGPCAIGIESTIVDLRDPAHPTVLRPGAITADQLSRVLGVTVRAPKVNTVSHSQAADAPGMLERHYSPSTPLTLHDTLPGYTGTREARVYFHRADLSGSNEYSLSTDGSGESAARRMFAMLRELDAGDWSHIHLERVPREDPWAPSVNDRLRRAAARSS</sequence>
<proteinExistence type="inferred from homology"/>
<feature type="binding site" evidence="14">
    <location>
        <position position="196"/>
    </location>
    <ligand>
        <name>ATP</name>
        <dbReference type="ChEBI" id="CHEBI:30616"/>
    </ligand>
</feature>
<dbReference type="RefSeq" id="WP_330932274.1">
    <property type="nucleotide sequence ID" value="NZ_CP119075.1"/>
</dbReference>
<dbReference type="Proteomes" id="UP001218638">
    <property type="component" value="Chromosome"/>
</dbReference>
<dbReference type="InterPro" id="IPR010923">
    <property type="entry name" value="T(6)A37_SUA5"/>
</dbReference>
<evidence type="ECO:0000256" key="12">
    <source>
        <dbReference type="ARBA" id="ARBA00048366"/>
    </source>
</evidence>
<feature type="binding site" evidence="14">
    <location>
        <position position="141"/>
    </location>
    <ligand>
        <name>L-threonine</name>
        <dbReference type="ChEBI" id="CHEBI:57926"/>
    </ligand>
</feature>
<comment type="function">
    <text evidence="13">Required for the formation of a threonylcarbamoyl group on adenosine at position 37 (t(6)A37) in tRNAs that read codons beginning with adenine.</text>
</comment>
<feature type="binding site" evidence="14">
    <location>
        <position position="151"/>
    </location>
    <ligand>
        <name>ATP</name>
        <dbReference type="ChEBI" id="CHEBI:30616"/>
    </ligand>
</feature>
<evidence type="ECO:0000256" key="8">
    <source>
        <dbReference type="ARBA" id="ARBA00022695"/>
    </source>
</evidence>
<name>A0AAF0CR56_9BACT</name>
<evidence type="ECO:0000256" key="5">
    <source>
        <dbReference type="ARBA" id="ARBA00022490"/>
    </source>
</evidence>
<keyword evidence="9 13" id="KW-0547">Nucleotide-binding</keyword>
<evidence type="ECO:0000259" key="15">
    <source>
        <dbReference type="PROSITE" id="PS51163"/>
    </source>
</evidence>
<dbReference type="GO" id="GO:0061710">
    <property type="term" value="F:L-threonylcarbamoyladenylate synthase"/>
    <property type="evidence" value="ECO:0007669"/>
    <property type="project" value="UniProtKB-EC"/>
</dbReference>
<feature type="binding site" evidence="14">
    <location>
        <position position="36"/>
    </location>
    <ligand>
        <name>L-threonine</name>
        <dbReference type="ChEBI" id="CHEBI:57926"/>
    </ligand>
</feature>
<keyword evidence="17" id="KW-1185">Reference proteome</keyword>
<keyword evidence="5 13" id="KW-0963">Cytoplasm</keyword>
<dbReference type="FunFam" id="3.90.870.10:FF:000009">
    <property type="entry name" value="Threonylcarbamoyl-AMP synthase, putative"/>
    <property type="match status" value="1"/>
</dbReference>
<comment type="similarity">
    <text evidence="2 13">Belongs to the SUA5 family.</text>
</comment>
<organism evidence="16 17">
    <name type="scientific">Synoicihabitans lomoniglobus</name>
    <dbReference type="NCBI Taxonomy" id="2909285"/>
    <lineage>
        <taxon>Bacteria</taxon>
        <taxon>Pseudomonadati</taxon>
        <taxon>Verrucomicrobiota</taxon>
        <taxon>Opitutia</taxon>
        <taxon>Opitutales</taxon>
        <taxon>Opitutaceae</taxon>
        <taxon>Synoicihabitans</taxon>
    </lineage>
</organism>
<evidence type="ECO:0000313" key="17">
    <source>
        <dbReference type="Proteomes" id="UP001218638"/>
    </source>
</evidence>
<evidence type="ECO:0000313" key="16">
    <source>
        <dbReference type="EMBL" id="WED66557.1"/>
    </source>
</evidence>
<gene>
    <name evidence="16" type="ORF">PXH66_06800</name>
</gene>
<dbReference type="KEGG" id="slom:PXH66_06800"/>
<feature type="binding site" evidence="14">
    <location>
        <position position="237"/>
    </location>
    <ligand>
        <name>ATP</name>
        <dbReference type="ChEBI" id="CHEBI:30616"/>
    </ligand>
</feature>
<dbReference type="EMBL" id="CP119075">
    <property type="protein sequence ID" value="WED66557.1"/>
    <property type="molecule type" value="Genomic_DNA"/>
</dbReference>
<dbReference type="PANTHER" id="PTHR17490:SF16">
    <property type="entry name" value="THREONYLCARBAMOYL-AMP SYNTHASE"/>
    <property type="match status" value="1"/>
</dbReference>
<evidence type="ECO:0000256" key="6">
    <source>
        <dbReference type="ARBA" id="ARBA00022679"/>
    </source>
</evidence>
<dbReference type="InterPro" id="IPR006070">
    <property type="entry name" value="Sua5-like_dom"/>
</dbReference>
<dbReference type="InterPro" id="IPR038385">
    <property type="entry name" value="Sua5/YwlC_C"/>
</dbReference>
<dbReference type="SUPFAM" id="SSF55821">
    <property type="entry name" value="YrdC/RibB"/>
    <property type="match status" value="1"/>
</dbReference>
<reference evidence="16" key="1">
    <citation type="submission" date="2023-03" db="EMBL/GenBank/DDBJ databases">
        <title>Lomoglobus Profundus gen. nov., sp. nov., a novel member of the phylum Verrucomicrobia, isolated from deep-marine sediment of South China Sea.</title>
        <authorList>
            <person name="Ahmad T."/>
            <person name="Ishaq S.E."/>
            <person name="Wang F."/>
        </authorList>
    </citation>
    <scope>NUCLEOTIDE SEQUENCE</scope>
    <source>
        <strain evidence="16">LMO-M01</strain>
    </source>
</reference>
<feature type="binding site" evidence="14">
    <location>
        <position position="181"/>
    </location>
    <ligand>
        <name>L-threonine</name>
        <dbReference type="ChEBI" id="CHEBI:57926"/>
    </ligand>
</feature>
<evidence type="ECO:0000256" key="4">
    <source>
        <dbReference type="ARBA" id="ARBA00015492"/>
    </source>
</evidence>
<dbReference type="InterPro" id="IPR005145">
    <property type="entry name" value="Sua5_C"/>
</dbReference>
<dbReference type="GO" id="GO:0000049">
    <property type="term" value="F:tRNA binding"/>
    <property type="evidence" value="ECO:0007669"/>
    <property type="project" value="TreeGrafter"/>
</dbReference>
<evidence type="ECO:0000256" key="13">
    <source>
        <dbReference type="PIRNR" id="PIRNR004930"/>
    </source>
</evidence>
<evidence type="ECO:0000256" key="2">
    <source>
        <dbReference type="ARBA" id="ARBA00007663"/>
    </source>
</evidence>
<evidence type="ECO:0000256" key="1">
    <source>
        <dbReference type="ARBA" id="ARBA00004496"/>
    </source>
</evidence>
<dbReference type="GO" id="GO:0003725">
    <property type="term" value="F:double-stranded RNA binding"/>
    <property type="evidence" value="ECO:0007669"/>
    <property type="project" value="UniProtKB-UniRule"/>
</dbReference>
<evidence type="ECO:0000256" key="7">
    <source>
        <dbReference type="ARBA" id="ARBA00022694"/>
    </source>
</evidence>
<dbReference type="Gene3D" id="3.40.50.11030">
    <property type="entry name" value="Threonylcarbamoyl-AMP synthase, C-terminal domain"/>
    <property type="match status" value="1"/>
</dbReference>
<feature type="binding site" evidence="14">
    <location>
        <position position="59"/>
    </location>
    <ligand>
        <name>ATP</name>
        <dbReference type="ChEBI" id="CHEBI:30616"/>
    </ligand>
</feature>
<evidence type="ECO:0000256" key="11">
    <source>
        <dbReference type="ARBA" id="ARBA00029774"/>
    </source>
</evidence>